<dbReference type="Proteomes" id="UP001279734">
    <property type="component" value="Unassembled WGS sequence"/>
</dbReference>
<accession>A0AAD3Y1R0</accession>
<protein>
    <submittedName>
        <fullName evidence="2">Uncharacterized protein</fullName>
    </submittedName>
</protein>
<evidence type="ECO:0000313" key="2">
    <source>
        <dbReference type="EMBL" id="GMH24255.1"/>
    </source>
</evidence>
<reference evidence="2" key="1">
    <citation type="submission" date="2023-05" db="EMBL/GenBank/DDBJ databases">
        <title>Nepenthes gracilis genome sequencing.</title>
        <authorList>
            <person name="Fukushima K."/>
        </authorList>
    </citation>
    <scope>NUCLEOTIDE SEQUENCE</scope>
    <source>
        <strain evidence="2">SING2019-196</strain>
    </source>
</reference>
<feature type="region of interest" description="Disordered" evidence="1">
    <location>
        <begin position="1"/>
        <end position="26"/>
    </location>
</feature>
<name>A0AAD3Y1R0_NEPGR</name>
<sequence length="85" mass="9485">MATVKPFPEGLKPKSPSKRAMPKKKKKSLKLGALLKLLLLGIGQRRRLNPWGNAVHSFKTNVIGPPLHEETKEGMMMISLRQSLV</sequence>
<evidence type="ECO:0000256" key="1">
    <source>
        <dbReference type="SAM" id="MobiDB-lite"/>
    </source>
</evidence>
<keyword evidence="3" id="KW-1185">Reference proteome</keyword>
<feature type="compositionally biased region" description="Basic residues" evidence="1">
    <location>
        <begin position="15"/>
        <end position="26"/>
    </location>
</feature>
<dbReference type="EMBL" id="BSYO01000027">
    <property type="protein sequence ID" value="GMH24255.1"/>
    <property type="molecule type" value="Genomic_DNA"/>
</dbReference>
<proteinExistence type="predicted"/>
<dbReference type="AlphaFoldDB" id="A0AAD3Y1R0"/>
<organism evidence="2 3">
    <name type="scientific">Nepenthes gracilis</name>
    <name type="common">Slender pitcher plant</name>
    <dbReference type="NCBI Taxonomy" id="150966"/>
    <lineage>
        <taxon>Eukaryota</taxon>
        <taxon>Viridiplantae</taxon>
        <taxon>Streptophyta</taxon>
        <taxon>Embryophyta</taxon>
        <taxon>Tracheophyta</taxon>
        <taxon>Spermatophyta</taxon>
        <taxon>Magnoliopsida</taxon>
        <taxon>eudicotyledons</taxon>
        <taxon>Gunneridae</taxon>
        <taxon>Pentapetalae</taxon>
        <taxon>Caryophyllales</taxon>
        <taxon>Nepenthaceae</taxon>
        <taxon>Nepenthes</taxon>
    </lineage>
</organism>
<evidence type="ECO:0000313" key="3">
    <source>
        <dbReference type="Proteomes" id="UP001279734"/>
    </source>
</evidence>
<comment type="caution">
    <text evidence="2">The sequence shown here is derived from an EMBL/GenBank/DDBJ whole genome shotgun (WGS) entry which is preliminary data.</text>
</comment>
<gene>
    <name evidence="2" type="ORF">Nepgr_026098</name>
</gene>